<keyword evidence="6 7" id="KW-0012">Acyltransferase</keyword>
<dbReference type="GO" id="GO:0003841">
    <property type="term" value="F:1-acylglycerol-3-phosphate O-acyltransferase activity"/>
    <property type="evidence" value="ECO:0007669"/>
    <property type="project" value="UniProtKB-UniRule"/>
</dbReference>
<evidence type="ECO:0000313" key="10">
    <source>
        <dbReference type="EMBL" id="SEF53662.1"/>
    </source>
</evidence>
<dbReference type="STRING" id="1410661.GCA_000702205_01111"/>
<evidence type="ECO:0000256" key="5">
    <source>
        <dbReference type="ARBA" id="ARBA00023098"/>
    </source>
</evidence>
<evidence type="ECO:0000259" key="9">
    <source>
        <dbReference type="SMART" id="SM00563"/>
    </source>
</evidence>
<evidence type="ECO:0000256" key="4">
    <source>
        <dbReference type="ARBA" id="ARBA00022679"/>
    </source>
</evidence>
<evidence type="ECO:0000256" key="8">
    <source>
        <dbReference type="SAM" id="Phobius"/>
    </source>
</evidence>
<dbReference type="Proteomes" id="UP000236726">
    <property type="component" value="Unassembled WGS sequence"/>
</dbReference>
<evidence type="ECO:0000256" key="1">
    <source>
        <dbReference type="ARBA" id="ARBA00005189"/>
    </source>
</evidence>
<organism evidence="10 11">
    <name type="scientific">Lachnospira multipara</name>
    <dbReference type="NCBI Taxonomy" id="28051"/>
    <lineage>
        <taxon>Bacteria</taxon>
        <taxon>Bacillati</taxon>
        <taxon>Bacillota</taxon>
        <taxon>Clostridia</taxon>
        <taxon>Lachnospirales</taxon>
        <taxon>Lachnospiraceae</taxon>
        <taxon>Lachnospira</taxon>
    </lineage>
</organism>
<dbReference type="AlphaFoldDB" id="A0A1H5SSS3"/>
<dbReference type="InterPro" id="IPR002123">
    <property type="entry name" value="Plipid/glycerol_acylTrfase"/>
</dbReference>
<name>A0A1H5SSS3_9FIRM</name>
<keyword evidence="8" id="KW-1133">Transmembrane helix</keyword>
<proteinExistence type="inferred from homology"/>
<keyword evidence="5 7" id="KW-0443">Lipid metabolism</keyword>
<gene>
    <name evidence="10" type="ORF">SAMN05216537_103115</name>
</gene>
<dbReference type="GO" id="GO:0016020">
    <property type="term" value="C:membrane"/>
    <property type="evidence" value="ECO:0007669"/>
    <property type="project" value="InterPro"/>
</dbReference>
<keyword evidence="4 7" id="KW-0808">Transferase</keyword>
<feature type="transmembrane region" description="Helical" evidence="8">
    <location>
        <begin position="6"/>
        <end position="26"/>
    </location>
</feature>
<evidence type="ECO:0000256" key="7">
    <source>
        <dbReference type="RuleBase" id="RU361267"/>
    </source>
</evidence>
<dbReference type="RefSeq" id="WP_027430910.1">
    <property type="nucleotide sequence ID" value="NZ_FNUL01000003.1"/>
</dbReference>
<comment type="similarity">
    <text evidence="2 7">Belongs to the 1-acyl-sn-glycerol-3-phosphate acyltransferase family.</text>
</comment>
<dbReference type="SUPFAM" id="SSF69593">
    <property type="entry name" value="Glycerol-3-phosphate (1)-acyltransferase"/>
    <property type="match status" value="1"/>
</dbReference>
<feature type="domain" description="Phospholipid/glycerol acyltransferase" evidence="9">
    <location>
        <begin position="73"/>
        <end position="187"/>
    </location>
</feature>
<keyword evidence="11" id="KW-1185">Reference proteome</keyword>
<reference evidence="10 11" key="1">
    <citation type="submission" date="2016-10" db="EMBL/GenBank/DDBJ databases">
        <authorList>
            <person name="de Groot N.N."/>
        </authorList>
    </citation>
    <scope>NUCLEOTIDE SEQUENCE [LARGE SCALE GENOMIC DNA]</scope>
    <source>
        <strain evidence="10 11">D15d</strain>
    </source>
</reference>
<sequence length="250" mass="28938">MIRVLLVLIWIVFYCILSIILLPIGYIISKINRGASQVYAATLVKFVFKVILFLSGTKTEVVGLENIPKDEAVLFVGNHRSYFDVVIGYTLVPLKTGFVAKKEMNRILIIRQWMRLLRCPFLDRDNIKEGLKTILRGIDYIKDGTSIVIFPEGTRNSDDGLMEFHTGSFKLAEKSGCKIIPMVQNNTDQIFEAHFPFIKRTHTRIEFLEPIDMTNMSRDEKKEIPSKVYNIILENYNKHQEEFTKTKKEI</sequence>
<dbReference type="PANTHER" id="PTHR10434">
    <property type="entry name" value="1-ACYL-SN-GLYCEROL-3-PHOSPHATE ACYLTRANSFERASE"/>
    <property type="match status" value="1"/>
</dbReference>
<keyword evidence="3 7" id="KW-0444">Lipid biosynthesis</keyword>
<dbReference type="EC" id="2.3.1.51" evidence="7"/>
<dbReference type="InterPro" id="IPR004552">
    <property type="entry name" value="AGP_acyltrans"/>
</dbReference>
<comment type="catalytic activity">
    <reaction evidence="7">
        <text>a 1-acyl-sn-glycero-3-phosphate + an acyl-CoA = a 1,2-diacyl-sn-glycero-3-phosphate + CoA</text>
        <dbReference type="Rhea" id="RHEA:19709"/>
        <dbReference type="ChEBI" id="CHEBI:57287"/>
        <dbReference type="ChEBI" id="CHEBI:57970"/>
        <dbReference type="ChEBI" id="CHEBI:58342"/>
        <dbReference type="ChEBI" id="CHEBI:58608"/>
        <dbReference type="EC" id="2.3.1.51"/>
    </reaction>
</comment>
<dbReference type="PANTHER" id="PTHR10434:SF64">
    <property type="entry name" value="1-ACYL-SN-GLYCEROL-3-PHOSPHATE ACYLTRANSFERASE-RELATED"/>
    <property type="match status" value="1"/>
</dbReference>
<dbReference type="Pfam" id="PF01553">
    <property type="entry name" value="Acyltransferase"/>
    <property type="match status" value="1"/>
</dbReference>
<keyword evidence="7" id="KW-1208">Phospholipid metabolism</keyword>
<dbReference type="CDD" id="cd07989">
    <property type="entry name" value="LPLAT_AGPAT-like"/>
    <property type="match status" value="1"/>
</dbReference>
<dbReference type="SMART" id="SM00563">
    <property type="entry name" value="PlsC"/>
    <property type="match status" value="1"/>
</dbReference>
<dbReference type="GO" id="GO:0006654">
    <property type="term" value="P:phosphatidic acid biosynthetic process"/>
    <property type="evidence" value="ECO:0007669"/>
    <property type="project" value="TreeGrafter"/>
</dbReference>
<protein>
    <recommendedName>
        <fullName evidence="7">1-acyl-sn-glycerol-3-phosphate acyltransferase</fullName>
        <ecNumber evidence="7">2.3.1.51</ecNumber>
    </recommendedName>
</protein>
<keyword evidence="7" id="KW-0594">Phospholipid biosynthesis</keyword>
<keyword evidence="8" id="KW-0812">Transmembrane</keyword>
<comment type="domain">
    <text evidence="7">The HXXXXD motif is essential for acyltransferase activity and may constitute the binding site for the phosphate moiety of the glycerol-3-phosphate.</text>
</comment>
<evidence type="ECO:0000256" key="3">
    <source>
        <dbReference type="ARBA" id="ARBA00022516"/>
    </source>
</evidence>
<evidence type="ECO:0000256" key="6">
    <source>
        <dbReference type="ARBA" id="ARBA00023315"/>
    </source>
</evidence>
<evidence type="ECO:0000313" key="11">
    <source>
        <dbReference type="Proteomes" id="UP000236726"/>
    </source>
</evidence>
<dbReference type="NCBIfam" id="TIGR00530">
    <property type="entry name" value="AGP_acyltrn"/>
    <property type="match status" value="1"/>
</dbReference>
<comment type="pathway">
    <text evidence="1">Lipid metabolism.</text>
</comment>
<keyword evidence="8" id="KW-0472">Membrane</keyword>
<accession>A0A1H5SSS3</accession>
<evidence type="ECO:0000256" key="2">
    <source>
        <dbReference type="ARBA" id="ARBA00008655"/>
    </source>
</evidence>
<dbReference type="EMBL" id="FNUL01000003">
    <property type="protein sequence ID" value="SEF53662.1"/>
    <property type="molecule type" value="Genomic_DNA"/>
</dbReference>